<evidence type="ECO:0000313" key="2">
    <source>
        <dbReference type="EMBL" id="PKY54828.1"/>
    </source>
</evidence>
<dbReference type="EMBL" id="LLXI01001699">
    <property type="protein sequence ID" value="PKY54828.1"/>
    <property type="molecule type" value="Genomic_DNA"/>
</dbReference>
<feature type="transmembrane region" description="Helical" evidence="1">
    <location>
        <begin position="27"/>
        <end position="45"/>
    </location>
</feature>
<feature type="non-terminal residue" evidence="2">
    <location>
        <position position="70"/>
    </location>
</feature>
<reference evidence="2 3" key="1">
    <citation type="submission" date="2015-10" db="EMBL/GenBank/DDBJ databases">
        <title>Genome analyses suggest a sexual origin of heterokaryosis in a supposedly ancient asexual fungus.</title>
        <authorList>
            <person name="Ropars J."/>
            <person name="Sedzielewska K."/>
            <person name="Noel J."/>
            <person name="Charron P."/>
            <person name="Farinelli L."/>
            <person name="Marton T."/>
            <person name="Kruger M."/>
            <person name="Pelin A."/>
            <person name="Brachmann A."/>
            <person name="Corradi N."/>
        </authorList>
    </citation>
    <scope>NUCLEOTIDE SEQUENCE [LARGE SCALE GENOMIC DNA]</scope>
    <source>
        <strain evidence="2 3">A4</strain>
    </source>
</reference>
<protein>
    <submittedName>
        <fullName evidence="2">Uncharacterized protein</fullName>
    </submittedName>
</protein>
<comment type="caution">
    <text evidence="2">The sequence shown here is derived from an EMBL/GenBank/DDBJ whole genome shotgun (WGS) entry which is preliminary data.</text>
</comment>
<accession>A0A2I1H7H7</accession>
<dbReference type="AlphaFoldDB" id="A0A2I1H7H7"/>
<dbReference type="Proteomes" id="UP000234323">
    <property type="component" value="Unassembled WGS sequence"/>
</dbReference>
<keyword evidence="3" id="KW-1185">Reference proteome</keyword>
<sequence>MTVVTTTINNRTGLSININDDGNSVQIILFVAATPFFSVLGWIIMNEMTLHFQSLEAAVDIICKNLKKNF</sequence>
<proteinExistence type="predicted"/>
<evidence type="ECO:0000313" key="3">
    <source>
        <dbReference type="Proteomes" id="UP000234323"/>
    </source>
</evidence>
<keyword evidence="1" id="KW-0472">Membrane</keyword>
<name>A0A2I1H7H7_9GLOM</name>
<evidence type="ECO:0000256" key="1">
    <source>
        <dbReference type="SAM" id="Phobius"/>
    </source>
</evidence>
<organism evidence="2 3">
    <name type="scientific">Rhizophagus irregularis</name>
    <dbReference type="NCBI Taxonomy" id="588596"/>
    <lineage>
        <taxon>Eukaryota</taxon>
        <taxon>Fungi</taxon>
        <taxon>Fungi incertae sedis</taxon>
        <taxon>Mucoromycota</taxon>
        <taxon>Glomeromycotina</taxon>
        <taxon>Glomeromycetes</taxon>
        <taxon>Glomerales</taxon>
        <taxon>Glomeraceae</taxon>
        <taxon>Rhizophagus</taxon>
    </lineage>
</organism>
<keyword evidence="1" id="KW-0812">Transmembrane</keyword>
<keyword evidence="1" id="KW-1133">Transmembrane helix</keyword>
<gene>
    <name evidence="2" type="ORF">RhiirA4_410108</name>
</gene>